<gene>
    <name evidence="4" type="ORF">BKCO1_330004</name>
</gene>
<dbReference type="GO" id="GO:0003824">
    <property type="term" value="F:catalytic activity"/>
    <property type="evidence" value="ECO:0007669"/>
    <property type="project" value="InterPro"/>
</dbReference>
<evidence type="ECO:0000256" key="2">
    <source>
        <dbReference type="SAM" id="MobiDB-lite"/>
    </source>
</evidence>
<dbReference type="Gene3D" id="1.10.10.10">
    <property type="entry name" value="Winged helix-like DNA-binding domain superfamily/Winged helix DNA-binding domain"/>
    <property type="match status" value="1"/>
</dbReference>
<dbReference type="RefSeq" id="XP_020129351.1">
    <property type="nucleotide sequence ID" value="XM_020274537.1"/>
</dbReference>
<dbReference type="PANTHER" id="PTHR42942">
    <property type="entry name" value="6-O-METHYLGUANINE DNA METHYLTRANSFERASE"/>
    <property type="match status" value="1"/>
</dbReference>
<dbReference type="EMBL" id="MNUE01000033">
    <property type="protein sequence ID" value="OJD33091.1"/>
    <property type="molecule type" value="Genomic_DNA"/>
</dbReference>
<dbReference type="Proteomes" id="UP000183809">
    <property type="component" value="Unassembled WGS sequence"/>
</dbReference>
<dbReference type="InterPro" id="IPR014048">
    <property type="entry name" value="MethylDNA_cys_MeTrfase_DNA-bd"/>
</dbReference>
<keyword evidence="1" id="KW-0227">DNA damage</keyword>
<dbReference type="PROSITE" id="PS50003">
    <property type="entry name" value="PH_DOMAIN"/>
    <property type="match status" value="1"/>
</dbReference>
<dbReference type="CDD" id="cd06445">
    <property type="entry name" value="ATase"/>
    <property type="match status" value="1"/>
</dbReference>
<dbReference type="PANTHER" id="PTHR42942:SF1">
    <property type="entry name" value="ALKYLTRANSFERASE-LIKE PROTEIN 1"/>
    <property type="match status" value="1"/>
</dbReference>
<evidence type="ECO:0000259" key="3">
    <source>
        <dbReference type="PROSITE" id="PS50003"/>
    </source>
</evidence>
<feature type="compositionally biased region" description="Low complexity" evidence="2">
    <location>
        <begin position="152"/>
        <end position="171"/>
    </location>
</feature>
<feature type="region of interest" description="Disordered" evidence="2">
    <location>
        <begin position="47"/>
        <end position="80"/>
    </location>
</feature>
<dbReference type="STRING" id="236234.A0A1J9RKH9"/>
<dbReference type="GeneID" id="31014798"/>
<feature type="domain" description="PH" evidence="3">
    <location>
        <begin position="1"/>
        <end position="20"/>
    </location>
</feature>
<proteinExistence type="predicted"/>
<dbReference type="InterPro" id="IPR036217">
    <property type="entry name" value="MethylDNA_cys_MeTrfase_DNAb"/>
</dbReference>
<evidence type="ECO:0000313" key="5">
    <source>
        <dbReference type="Proteomes" id="UP000183809"/>
    </source>
</evidence>
<feature type="region of interest" description="Disordered" evidence="2">
    <location>
        <begin position="136"/>
        <end position="171"/>
    </location>
</feature>
<dbReference type="SUPFAM" id="SSF46767">
    <property type="entry name" value="Methylated DNA-protein cysteine methyltransferase, C-terminal domain"/>
    <property type="match status" value="1"/>
</dbReference>
<dbReference type="InterPro" id="IPR036388">
    <property type="entry name" value="WH-like_DNA-bd_sf"/>
</dbReference>
<dbReference type="Pfam" id="PF01035">
    <property type="entry name" value="DNA_binding_1"/>
    <property type="match status" value="1"/>
</dbReference>
<sequence>MAPRSEEAAAWFAAVYQAVQEIPRGTVTSYGHIARLVGRPECPRQVGVSLKHLPSPGDTEQAGGSNGDGGSGPRWHSGNVPWQRVINSKGVISPRGPGGASRQAAALRREGVHVGRGSLGEYLVDLAAYGWFPSELPSEAAAGGEDSDSDSDASGARPGEAAAAAAAAADE</sequence>
<protein>
    <submittedName>
        <fullName evidence="4">Mgmt family protein</fullName>
    </submittedName>
</protein>
<accession>A0A1J9RKH9</accession>
<reference evidence="4 5" key="1">
    <citation type="submission" date="2016-10" db="EMBL/GenBank/DDBJ databases">
        <title>Proteomics and genomics reveal pathogen-plant mechanisms compatible with a hemibiotrophic lifestyle of Diplodia corticola.</title>
        <authorList>
            <person name="Fernandes I."/>
            <person name="De Jonge R."/>
            <person name="Van De Peer Y."/>
            <person name="Devreese B."/>
            <person name="Alves A."/>
            <person name="Esteves A.C."/>
        </authorList>
    </citation>
    <scope>NUCLEOTIDE SEQUENCE [LARGE SCALE GENOMIC DNA]</scope>
    <source>
        <strain evidence="4 5">CBS 112549</strain>
    </source>
</reference>
<dbReference type="InterPro" id="IPR001849">
    <property type="entry name" value="PH_domain"/>
</dbReference>
<evidence type="ECO:0000256" key="1">
    <source>
        <dbReference type="ARBA" id="ARBA00022763"/>
    </source>
</evidence>
<dbReference type="GO" id="GO:0006281">
    <property type="term" value="P:DNA repair"/>
    <property type="evidence" value="ECO:0007669"/>
    <property type="project" value="InterPro"/>
</dbReference>
<dbReference type="InterPro" id="IPR052520">
    <property type="entry name" value="ATL_DNA_repair"/>
</dbReference>
<keyword evidence="5" id="KW-1185">Reference proteome</keyword>
<name>A0A1J9RKH9_9PEZI</name>
<dbReference type="AlphaFoldDB" id="A0A1J9RKH9"/>
<evidence type="ECO:0000313" key="4">
    <source>
        <dbReference type="EMBL" id="OJD33091.1"/>
    </source>
</evidence>
<comment type="caution">
    <text evidence="4">The sequence shown here is derived from an EMBL/GenBank/DDBJ whole genome shotgun (WGS) entry which is preliminary data.</text>
</comment>
<dbReference type="OrthoDB" id="2548197at2759"/>
<organism evidence="4 5">
    <name type="scientific">Diplodia corticola</name>
    <dbReference type="NCBI Taxonomy" id="236234"/>
    <lineage>
        <taxon>Eukaryota</taxon>
        <taxon>Fungi</taxon>
        <taxon>Dikarya</taxon>
        <taxon>Ascomycota</taxon>
        <taxon>Pezizomycotina</taxon>
        <taxon>Dothideomycetes</taxon>
        <taxon>Dothideomycetes incertae sedis</taxon>
        <taxon>Botryosphaeriales</taxon>
        <taxon>Botryosphaeriaceae</taxon>
        <taxon>Diplodia</taxon>
    </lineage>
</organism>